<dbReference type="HOGENOM" id="CLU_2472076_0_0_1"/>
<reference evidence="2" key="1">
    <citation type="journal article" date="2013" name="Science">
        <title>The Amborella genome and the evolution of flowering plants.</title>
        <authorList>
            <consortium name="Amborella Genome Project"/>
        </authorList>
    </citation>
    <scope>NUCLEOTIDE SEQUENCE [LARGE SCALE GENOMIC DNA]</scope>
</reference>
<dbReference type="AlphaFoldDB" id="W1PL41"/>
<keyword evidence="2" id="KW-1185">Reference proteome</keyword>
<proteinExistence type="predicted"/>
<evidence type="ECO:0000313" key="1">
    <source>
        <dbReference type="EMBL" id="ERN10707.1"/>
    </source>
</evidence>
<accession>W1PL41</accession>
<dbReference type="Proteomes" id="UP000017836">
    <property type="component" value="Unassembled WGS sequence"/>
</dbReference>
<evidence type="ECO:0000313" key="2">
    <source>
        <dbReference type="Proteomes" id="UP000017836"/>
    </source>
</evidence>
<sequence>MQRPRGFDFRRSSKVLARKHWGNLTRDFVARVRLSHVSTGSSEVTTSNRRLMMSSGDLSHVSTCRTCSCGRVRLLHVSTKRTRVNRRL</sequence>
<name>W1PL41_AMBTC</name>
<dbReference type="Gramene" id="ERN10707">
    <property type="protein sequence ID" value="ERN10707"/>
    <property type="gene ID" value="AMTR_s00027p00058840"/>
</dbReference>
<dbReference type="EMBL" id="KI392798">
    <property type="protein sequence ID" value="ERN10707.1"/>
    <property type="molecule type" value="Genomic_DNA"/>
</dbReference>
<gene>
    <name evidence="1" type="ORF">AMTR_s00027p00058840</name>
</gene>
<organism evidence="1 2">
    <name type="scientific">Amborella trichopoda</name>
    <dbReference type="NCBI Taxonomy" id="13333"/>
    <lineage>
        <taxon>Eukaryota</taxon>
        <taxon>Viridiplantae</taxon>
        <taxon>Streptophyta</taxon>
        <taxon>Embryophyta</taxon>
        <taxon>Tracheophyta</taxon>
        <taxon>Spermatophyta</taxon>
        <taxon>Magnoliopsida</taxon>
        <taxon>Amborellales</taxon>
        <taxon>Amborellaceae</taxon>
        <taxon>Amborella</taxon>
    </lineage>
</organism>
<protein>
    <submittedName>
        <fullName evidence="1">Uncharacterized protein</fullName>
    </submittedName>
</protein>